<dbReference type="Gene3D" id="3.30.300.30">
    <property type="match status" value="1"/>
</dbReference>
<dbReference type="PANTHER" id="PTHR43767">
    <property type="entry name" value="LONG-CHAIN-FATTY-ACID--COA LIGASE"/>
    <property type="match status" value="1"/>
</dbReference>
<dbReference type="PROSITE" id="PS00455">
    <property type="entry name" value="AMP_BINDING"/>
    <property type="match status" value="1"/>
</dbReference>
<feature type="domain" description="AMP-dependent synthetase/ligase" evidence="1">
    <location>
        <begin position="21"/>
        <end position="379"/>
    </location>
</feature>
<dbReference type="EMBL" id="JACHMN010000003">
    <property type="protein sequence ID" value="MBB5872805.1"/>
    <property type="molecule type" value="Genomic_DNA"/>
</dbReference>
<dbReference type="SUPFAM" id="SSF56801">
    <property type="entry name" value="Acetyl-CoA synthetase-like"/>
    <property type="match status" value="1"/>
</dbReference>
<dbReference type="GO" id="GO:0016877">
    <property type="term" value="F:ligase activity, forming carbon-sulfur bonds"/>
    <property type="evidence" value="ECO:0007669"/>
    <property type="project" value="UniProtKB-ARBA"/>
</dbReference>
<evidence type="ECO:0000313" key="3">
    <source>
        <dbReference type="EMBL" id="MBB5872805.1"/>
    </source>
</evidence>
<evidence type="ECO:0000313" key="4">
    <source>
        <dbReference type="Proteomes" id="UP000587527"/>
    </source>
</evidence>
<protein>
    <submittedName>
        <fullName evidence="3">Acyl-CoA synthetase (AMP-forming)/AMP-acid ligase II</fullName>
    </submittedName>
</protein>
<dbReference type="InterPro" id="IPR000873">
    <property type="entry name" value="AMP-dep_synth/lig_dom"/>
</dbReference>
<keyword evidence="3" id="KW-0436">Ligase</keyword>
<sequence>MDNEVAPAPNYVRRVLELFDGFGDAEAIVAGEHRLTYADLRTGVLTVSARLRQHGITPGMTVGILVQNPPEAVMLQLALHLMGCRSAFLAPNAPRRYRLDFLQLAGVEAFIYDARTLPNMGRIMSEGNPVPIVACLGEGGLGPDILAPYPPGAPELTPIDPADVPMEPASLFQTGGTTGQPKLVHHGQIFFQTLLALAEGWVATGQHRLRHLAGAGFWHVSGQNAGMITLFSGGTFVLEFTYNAETALAAIEREQITSVFMTPPILYEILDNPRLDSVDTSSVVMWSVGGSAIVPSRMAEAIDRIGPVIRPVYGMSEQAFITAYPGAFKDPEHPERLRSCGFAYGDAKIEVRDDDGKLCPTGVIGEVWATGGLTMLGYWGQPELTAETLVDGWVRTADVGYLDEDGYLFLVDRKKDIIITGKGSTNVYSRPIEDLLAGHPDVRAAAVVGVPDSATGEAVHAYVVVSPDAAVTAVELRTLVVETLSDLWAPREIEFIDKLPLTQVGKVDKVALRNRFLEDRAGQPTNISQSLND</sequence>
<dbReference type="Gene3D" id="3.40.50.12780">
    <property type="entry name" value="N-terminal domain of ligase-like"/>
    <property type="match status" value="1"/>
</dbReference>
<reference evidence="3 4" key="1">
    <citation type="submission" date="2020-08" db="EMBL/GenBank/DDBJ databases">
        <title>Sequencing the genomes of 1000 actinobacteria strains.</title>
        <authorList>
            <person name="Klenk H.-P."/>
        </authorList>
    </citation>
    <scope>NUCLEOTIDE SEQUENCE [LARGE SCALE GENOMIC DNA]</scope>
    <source>
        <strain evidence="3 4">DSM 45362</strain>
    </source>
</reference>
<dbReference type="Proteomes" id="UP000587527">
    <property type="component" value="Unassembled WGS sequence"/>
</dbReference>
<accession>A0A841BYQ9</accession>
<proteinExistence type="predicted"/>
<dbReference type="RefSeq" id="WP_184842995.1">
    <property type="nucleotide sequence ID" value="NZ_JACHMN010000003.1"/>
</dbReference>
<dbReference type="PANTHER" id="PTHR43767:SF7">
    <property type="entry name" value="MEDIUM_LONG-CHAIN-FATTY-ACID--COA LIGASE FADD8"/>
    <property type="match status" value="1"/>
</dbReference>
<name>A0A841BYQ9_9ACTN</name>
<dbReference type="InterPro" id="IPR045851">
    <property type="entry name" value="AMP-bd_C_sf"/>
</dbReference>
<dbReference type="InterPro" id="IPR020845">
    <property type="entry name" value="AMP-binding_CS"/>
</dbReference>
<dbReference type="InterPro" id="IPR050237">
    <property type="entry name" value="ATP-dep_AMP-bd_enzyme"/>
</dbReference>
<dbReference type="Pfam" id="PF13193">
    <property type="entry name" value="AMP-binding_C"/>
    <property type="match status" value="1"/>
</dbReference>
<evidence type="ECO:0000259" key="2">
    <source>
        <dbReference type="Pfam" id="PF13193"/>
    </source>
</evidence>
<feature type="domain" description="AMP-binding enzyme C-terminal" evidence="2">
    <location>
        <begin position="432"/>
        <end position="506"/>
    </location>
</feature>
<dbReference type="AlphaFoldDB" id="A0A841BYQ9"/>
<dbReference type="Pfam" id="PF00501">
    <property type="entry name" value="AMP-binding"/>
    <property type="match status" value="1"/>
</dbReference>
<dbReference type="InterPro" id="IPR025110">
    <property type="entry name" value="AMP-bd_C"/>
</dbReference>
<gene>
    <name evidence="3" type="ORF">F4553_006239</name>
</gene>
<keyword evidence="4" id="KW-1185">Reference proteome</keyword>
<comment type="caution">
    <text evidence="3">The sequence shown here is derived from an EMBL/GenBank/DDBJ whole genome shotgun (WGS) entry which is preliminary data.</text>
</comment>
<evidence type="ECO:0000259" key="1">
    <source>
        <dbReference type="Pfam" id="PF00501"/>
    </source>
</evidence>
<organism evidence="3 4">
    <name type="scientific">Allocatelliglobosispora scoriae</name>
    <dbReference type="NCBI Taxonomy" id="643052"/>
    <lineage>
        <taxon>Bacteria</taxon>
        <taxon>Bacillati</taxon>
        <taxon>Actinomycetota</taxon>
        <taxon>Actinomycetes</taxon>
        <taxon>Micromonosporales</taxon>
        <taxon>Micromonosporaceae</taxon>
        <taxon>Allocatelliglobosispora</taxon>
    </lineage>
</organism>
<dbReference type="InterPro" id="IPR042099">
    <property type="entry name" value="ANL_N_sf"/>
</dbReference>